<reference evidence="10" key="1">
    <citation type="journal article" date="2019" name="Int. J. Syst. Evol. Microbiol.">
        <title>The Global Catalogue of Microorganisms (GCM) 10K type strain sequencing project: providing services to taxonomists for standard genome sequencing and annotation.</title>
        <authorList>
            <consortium name="The Broad Institute Genomics Platform"/>
            <consortium name="The Broad Institute Genome Sequencing Center for Infectious Disease"/>
            <person name="Wu L."/>
            <person name="Ma J."/>
        </authorList>
    </citation>
    <scope>NUCLEOTIDE SEQUENCE [LARGE SCALE GENOMIC DNA]</scope>
    <source>
        <strain evidence="10">KCTC 42443</strain>
    </source>
</reference>
<evidence type="ECO:0000256" key="5">
    <source>
        <dbReference type="ARBA" id="ARBA00022989"/>
    </source>
</evidence>
<feature type="transmembrane region" description="Helical" evidence="7">
    <location>
        <begin position="99"/>
        <end position="123"/>
    </location>
</feature>
<comment type="subunit">
    <text evidence="7">The complex comprises the extracytoplasmic solute receptor protein and the two transmembrane proteins.</text>
</comment>
<keyword evidence="4 7" id="KW-0812">Transmembrane</keyword>
<dbReference type="Proteomes" id="UP000609802">
    <property type="component" value="Unassembled WGS sequence"/>
</dbReference>
<keyword evidence="7" id="KW-0997">Cell inner membrane</keyword>
<accession>A0ABQ3J2R3</accession>
<evidence type="ECO:0000256" key="7">
    <source>
        <dbReference type="RuleBase" id="RU369079"/>
    </source>
</evidence>
<feature type="transmembrane region" description="Helical" evidence="7">
    <location>
        <begin position="202"/>
        <end position="218"/>
    </location>
</feature>
<feature type="transmembrane region" description="Helical" evidence="7">
    <location>
        <begin position="169"/>
        <end position="190"/>
    </location>
</feature>
<comment type="similarity">
    <text evidence="7">Belongs to the TRAP transporter small permease family.</text>
</comment>
<evidence type="ECO:0000256" key="6">
    <source>
        <dbReference type="ARBA" id="ARBA00023136"/>
    </source>
</evidence>
<keyword evidence="5 7" id="KW-1133">Transmembrane helix</keyword>
<feature type="transmembrane region" description="Helical" evidence="7">
    <location>
        <begin position="22"/>
        <end position="46"/>
    </location>
</feature>
<organism evidence="9 10">
    <name type="scientific">Aliiroseovarius zhejiangensis</name>
    <dbReference type="NCBI Taxonomy" id="1632025"/>
    <lineage>
        <taxon>Bacteria</taxon>
        <taxon>Pseudomonadati</taxon>
        <taxon>Pseudomonadota</taxon>
        <taxon>Alphaproteobacteria</taxon>
        <taxon>Rhodobacterales</taxon>
        <taxon>Paracoccaceae</taxon>
        <taxon>Aliiroseovarius</taxon>
    </lineage>
</organism>
<sequence length="332" mass="36513">MAQDSTHPDIPRHGDPAILARLFGWSTLTVLAAFLINNVLVVGFGFPGTQAFLNGSAPGGWVHVALYAVAIAVAVAVVLRGRTTSLRWDAHRVHRFNVYLIRALFWAVFLIGVADATIAFMRAESLIEPLLGSENARLFSRPSWVGTYVHIPLIVIAFAIATVTRTLGFFWLAFLIVVAELLIVISRFMFSYEQALMGDLVRYWYAALFLFSSAYTLFDEGHVRVDVLYAGFGRTTRGIVNGIGTILLGMSTAWVIMAVGFGGKQSIINAPVSNFEISQAGPFGLYTKYQMAAFIGLFAITMLIQFVSYFFDAVADKRDEPGHREIAQSSAH</sequence>
<evidence type="ECO:0000256" key="4">
    <source>
        <dbReference type="ARBA" id="ARBA00022692"/>
    </source>
</evidence>
<evidence type="ECO:0000259" key="8">
    <source>
        <dbReference type="Pfam" id="PF04290"/>
    </source>
</evidence>
<keyword evidence="2 7" id="KW-0813">Transport</keyword>
<keyword evidence="3" id="KW-1003">Cell membrane</keyword>
<comment type="caution">
    <text evidence="9">The sequence shown here is derived from an EMBL/GenBank/DDBJ whole genome shotgun (WGS) entry which is preliminary data.</text>
</comment>
<evidence type="ECO:0000256" key="3">
    <source>
        <dbReference type="ARBA" id="ARBA00022475"/>
    </source>
</evidence>
<evidence type="ECO:0000313" key="10">
    <source>
        <dbReference type="Proteomes" id="UP000609802"/>
    </source>
</evidence>
<feature type="transmembrane region" description="Helical" evidence="7">
    <location>
        <begin position="291"/>
        <end position="311"/>
    </location>
</feature>
<feature type="transmembrane region" description="Helical" evidence="7">
    <location>
        <begin position="143"/>
        <end position="162"/>
    </location>
</feature>
<evidence type="ECO:0000256" key="1">
    <source>
        <dbReference type="ARBA" id="ARBA00004651"/>
    </source>
</evidence>
<dbReference type="EMBL" id="BNCH01000005">
    <property type="protein sequence ID" value="GHF01825.1"/>
    <property type="molecule type" value="Genomic_DNA"/>
</dbReference>
<keyword evidence="10" id="KW-1185">Reference proteome</keyword>
<keyword evidence="6 7" id="KW-0472">Membrane</keyword>
<dbReference type="RefSeq" id="WP_191286739.1">
    <property type="nucleotide sequence ID" value="NZ_BNCH01000005.1"/>
</dbReference>
<dbReference type="Pfam" id="PF04290">
    <property type="entry name" value="DctQ"/>
    <property type="match status" value="1"/>
</dbReference>
<evidence type="ECO:0000256" key="2">
    <source>
        <dbReference type="ARBA" id="ARBA00022448"/>
    </source>
</evidence>
<comment type="caution">
    <text evidence="7">Lacks conserved residue(s) required for the propagation of feature annotation.</text>
</comment>
<comment type="function">
    <text evidence="7">Part of the tripartite ATP-independent periplasmic (TRAP) transport system.</text>
</comment>
<dbReference type="InterPro" id="IPR055348">
    <property type="entry name" value="DctQ"/>
</dbReference>
<feature type="transmembrane region" description="Helical" evidence="7">
    <location>
        <begin position="58"/>
        <end position="79"/>
    </location>
</feature>
<comment type="subcellular location">
    <subcellularLocation>
        <location evidence="7">Cell inner membrane</location>
        <topology evidence="7">Multi-pass membrane protein</topology>
    </subcellularLocation>
    <subcellularLocation>
        <location evidence="1">Cell membrane</location>
        <topology evidence="1">Multi-pass membrane protein</topology>
    </subcellularLocation>
</comment>
<evidence type="ECO:0000313" key="9">
    <source>
        <dbReference type="EMBL" id="GHF01825.1"/>
    </source>
</evidence>
<name>A0ABQ3J2R3_9RHOB</name>
<feature type="domain" description="Tripartite ATP-independent periplasmic transporters DctQ component" evidence="8">
    <location>
        <begin position="181"/>
        <end position="305"/>
    </location>
</feature>
<proteinExistence type="inferred from homology"/>
<feature type="transmembrane region" description="Helical" evidence="7">
    <location>
        <begin position="239"/>
        <end position="261"/>
    </location>
</feature>
<protein>
    <recommendedName>
        <fullName evidence="7">TRAP transporter small permease protein</fullName>
    </recommendedName>
</protein>
<gene>
    <name evidence="9" type="ORF">GCM10016455_23580</name>
</gene>